<gene>
    <name evidence="2" type="ORF">EVI01_21040</name>
</gene>
<feature type="transmembrane region" description="Helical" evidence="1">
    <location>
        <begin position="68"/>
        <end position="85"/>
    </location>
</feature>
<dbReference type="Proteomes" id="UP000321830">
    <property type="component" value="Unassembled WGS sequence"/>
</dbReference>
<feature type="transmembrane region" description="Helical" evidence="1">
    <location>
        <begin position="12"/>
        <end position="30"/>
    </location>
</feature>
<sequence>MVFFFYFGHRTCRYTLWLNHLILLFTNFLLINEGGIYDLFLLGQVIFYLLASAILIKPTSNKYLNMMAYYMMTIYAQFVGVYKSLAHQNKAYWEKAENTR</sequence>
<keyword evidence="1" id="KW-0812">Transmembrane</keyword>
<keyword evidence="1" id="KW-1133">Transmembrane helix</keyword>
<dbReference type="AlphaFoldDB" id="A0A511J426"/>
<accession>A0A511J426</accession>
<comment type="caution">
    <text evidence="2">The sequence shown here is derived from an EMBL/GenBank/DDBJ whole genome shotgun (WGS) entry which is preliminary data.</text>
</comment>
<name>A0A511J426_9ENTE</name>
<dbReference type="EMBL" id="BJWF01000033">
    <property type="protein sequence ID" value="GEL92767.1"/>
    <property type="molecule type" value="Genomic_DNA"/>
</dbReference>
<feature type="transmembrane region" description="Helical" evidence="1">
    <location>
        <begin position="36"/>
        <end position="56"/>
    </location>
</feature>
<proteinExistence type="predicted"/>
<evidence type="ECO:0000313" key="2">
    <source>
        <dbReference type="EMBL" id="GEL92767.1"/>
    </source>
</evidence>
<organism evidence="2 3">
    <name type="scientific">Enterococcus villorum</name>
    <dbReference type="NCBI Taxonomy" id="112904"/>
    <lineage>
        <taxon>Bacteria</taxon>
        <taxon>Bacillati</taxon>
        <taxon>Bacillota</taxon>
        <taxon>Bacilli</taxon>
        <taxon>Lactobacillales</taxon>
        <taxon>Enterococcaceae</taxon>
        <taxon>Enterococcus</taxon>
    </lineage>
</organism>
<keyword evidence="1" id="KW-0472">Membrane</keyword>
<protein>
    <submittedName>
        <fullName evidence="2">Uncharacterized protein</fullName>
    </submittedName>
</protein>
<evidence type="ECO:0000313" key="3">
    <source>
        <dbReference type="Proteomes" id="UP000321830"/>
    </source>
</evidence>
<evidence type="ECO:0000256" key="1">
    <source>
        <dbReference type="SAM" id="Phobius"/>
    </source>
</evidence>
<reference evidence="2 3" key="1">
    <citation type="submission" date="2019-07" db="EMBL/GenBank/DDBJ databases">
        <title>Whole genome shotgun sequence of Enterococcus villorum NBRC 100699.</title>
        <authorList>
            <person name="Hosoyama A."/>
            <person name="Uohara A."/>
            <person name="Ohji S."/>
            <person name="Ichikawa N."/>
        </authorList>
    </citation>
    <scope>NUCLEOTIDE SEQUENCE [LARGE SCALE GENOMIC DNA]</scope>
    <source>
        <strain evidence="2 3">NBRC 100699</strain>
    </source>
</reference>